<dbReference type="PANTHER" id="PTHR15135">
    <property type="entry name" value="STAC"/>
    <property type="match status" value="1"/>
</dbReference>
<feature type="compositionally biased region" description="Polar residues" evidence="13">
    <location>
        <begin position="702"/>
        <end position="716"/>
    </location>
</feature>
<keyword evidence="17" id="KW-1185">Reference proteome</keyword>
<dbReference type="GeneID" id="100163038"/>
<feature type="compositionally biased region" description="Polar residues" evidence="13">
    <location>
        <begin position="486"/>
        <end position="498"/>
    </location>
</feature>
<dbReference type="SUPFAM" id="SSF50044">
    <property type="entry name" value="SH3-domain"/>
    <property type="match status" value="2"/>
</dbReference>
<keyword evidence="3 11" id="KW-0728">SH3 domain</keyword>
<dbReference type="GO" id="GO:1903078">
    <property type="term" value="P:positive regulation of protein localization to plasma membrane"/>
    <property type="evidence" value="ECO:0007669"/>
    <property type="project" value="TreeGrafter"/>
</dbReference>
<dbReference type="CDD" id="cd20817">
    <property type="entry name" value="C1_Stac"/>
    <property type="match status" value="1"/>
</dbReference>
<keyword evidence="6" id="KW-0479">Metal-binding</keyword>
<keyword evidence="4" id="KW-1003">Cell membrane</keyword>
<evidence type="ECO:0000256" key="6">
    <source>
        <dbReference type="ARBA" id="ARBA00022723"/>
    </source>
</evidence>
<keyword evidence="8" id="KW-0863">Zinc-finger</keyword>
<reference evidence="17" key="1">
    <citation type="submission" date="2010-06" db="EMBL/GenBank/DDBJ databases">
        <authorList>
            <person name="Jiang H."/>
            <person name="Abraham K."/>
            <person name="Ali S."/>
            <person name="Alsbrooks S.L."/>
            <person name="Anim B.N."/>
            <person name="Anosike U.S."/>
            <person name="Attaway T."/>
            <person name="Bandaranaike D.P."/>
            <person name="Battles P.K."/>
            <person name="Bell S.N."/>
            <person name="Bell A.V."/>
            <person name="Beltran B."/>
            <person name="Bickham C."/>
            <person name="Bustamante Y."/>
            <person name="Caleb T."/>
            <person name="Canada A."/>
            <person name="Cardenas V."/>
            <person name="Carter K."/>
            <person name="Chacko J."/>
            <person name="Chandrabose M.N."/>
            <person name="Chavez D."/>
            <person name="Chavez A."/>
            <person name="Chen L."/>
            <person name="Chu H.-S."/>
            <person name="Claassen K.J."/>
            <person name="Cockrell R."/>
            <person name="Collins M."/>
            <person name="Cooper J.A."/>
            <person name="Cree A."/>
            <person name="Curry S.M."/>
            <person name="Da Y."/>
            <person name="Dao M.D."/>
            <person name="Das B."/>
            <person name="Davila M.-L."/>
            <person name="Davy-Carroll L."/>
            <person name="Denson S."/>
            <person name="Dinh H."/>
            <person name="Ebong V.E."/>
            <person name="Edwards J.R."/>
            <person name="Egan A."/>
            <person name="El-Daye J."/>
            <person name="Escobedo L."/>
            <person name="Fernandez S."/>
            <person name="Fernando P.R."/>
            <person name="Flagg N."/>
            <person name="Forbes L.D."/>
            <person name="Fowler R.G."/>
            <person name="Fu Q."/>
            <person name="Gabisi R.A."/>
            <person name="Ganer J."/>
            <person name="Garbino Pronczuk A."/>
            <person name="Garcia R.M."/>
            <person name="Garner T."/>
            <person name="Garrett T.E."/>
            <person name="Gonzalez D.A."/>
            <person name="Hamid H."/>
            <person name="Hawkins E.S."/>
            <person name="Hirani K."/>
            <person name="Hogues M.E."/>
            <person name="Hollins B."/>
            <person name="Hsiao C.-H."/>
            <person name="Jabil R."/>
            <person name="James M.L."/>
            <person name="Jhangiani S.N."/>
            <person name="Johnson B."/>
            <person name="Johnson Q."/>
            <person name="Joshi V."/>
            <person name="Kalu J.B."/>
            <person name="Kam C."/>
            <person name="Kashfia A."/>
            <person name="Keebler J."/>
            <person name="Kisamo H."/>
            <person name="Kovar C.L."/>
            <person name="Lago L.A."/>
            <person name="Lai C.-Y."/>
            <person name="Laidlaw J."/>
            <person name="Lara F."/>
            <person name="Le T.-K."/>
            <person name="Lee S.L."/>
            <person name="Legall F.H."/>
            <person name="Lemon S.J."/>
            <person name="Lewis L.R."/>
            <person name="Li B."/>
            <person name="Liu Y."/>
            <person name="Liu Y.-S."/>
            <person name="Lopez J."/>
            <person name="Lozado R.J."/>
            <person name="Lu J."/>
            <person name="Madu R.C."/>
            <person name="Maheshwari M."/>
            <person name="Maheshwari R."/>
            <person name="Malloy K."/>
            <person name="Martinez E."/>
            <person name="Mathew T."/>
            <person name="Mercado I.C."/>
            <person name="Mercado C."/>
            <person name="Meyer B."/>
            <person name="Montgomery K."/>
            <person name="Morgan M.B."/>
            <person name="Munidasa M."/>
            <person name="Nazareth L.V."/>
            <person name="Nelson J."/>
            <person name="Ng B.M."/>
            <person name="Nguyen N.B."/>
            <person name="Nguyen P.Q."/>
            <person name="Nguyen T."/>
            <person name="Obregon M."/>
            <person name="Okwuonu G.O."/>
            <person name="Onwere C.G."/>
            <person name="Orozco G."/>
            <person name="Parra A."/>
            <person name="Patel S."/>
            <person name="Patil S."/>
            <person name="Perez A."/>
            <person name="Perez Y."/>
            <person name="Pham C."/>
            <person name="Primus E.L."/>
            <person name="Pu L.-L."/>
            <person name="Puazo M."/>
            <person name="Qin X."/>
            <person name="Quiroz J.B."/>
            <person name="Reese J."/>
            <person name="Richards S."/>
            <person name="Rives C.M."/>
            <person name="Robberts R."/>
            <person name="Ruiz S.J."/>
            <person name="Ruiz M.J."/>
            <person name="Santibanez J."/>
            <person name="Schneider B.W."/>
            <person name="Sisson I."/>
            <person name="Smith M."/>
            <person name="Sodergren E."/>
            <person name="Song X.-Z."/>
            <person name="Song B.B."/>
            <person name="Summersgill H."/>
            <person name="Thelus R."/>
            <person name="Thornton R.D."/>
            <person name="Trejos Z.Y."/>
            <person name="Usmani K."/>
            <person name="Vattathil S."/>
            <person name="Villasana D."/>
            <person name="Walker D.L."/>
            <person name="Wang S."/>
            <person name="Wang K."/>
            <person name="White C.S."/>
            <person name="Williams A.C."/>
            <person name="Williamson J."/>
            <person name="Wilson K."/>
            <person name="Woghiren I.O."/>
            <person name="Woodworth J.R."/>
            <person name="Worley K.C."/>
            <person name="Wright R.A."/>
            <person name="Wu W."/>
            <person name="Young L."/>
            <person name="Zhang L."/>
            <person name="Zhang J."/>
            <person name="Zhu Y."/>
            <person name="Muzny D.M."/>
            <person name="Weinstock G."/>
            <person name="Gibbs R.A."/>
        </authorList>
    </citation>
    <scope>NUCLEOTIDE SEQUENCE [LARGE SCALE GENOMIC DNA]</scope>
    <source>
        <strain evidence="17">LSR1</strain>
    </source>
</reference>
<dbReference type="GO" id="GO:0042383">
    <property type="term" value="C:sarcolemma"/>
    <property type="evidence" value="ECO:0007669"/>
    <property type="project" value="UniProtKB-SubCell"/>
</dbReference>
<keyword evidence="10" id="KW-0472">Membrane</keyword>
<evidence type="ECO:0000256" key="11">
    <source>
        <dbReference type="PROSITE-ProRule" id="PRU00192"/>
    </source>
</evidence>
<evidence type="ECO:0000256" key="2">
    <source>
        <dbReference type="ARBA" id="ARBA00004496"/>
    </source>
</evidence>
<feature type="compositionally biased region" description="Gly residues" evidence="13">
    <location>
        <begin position="723"/>
        <end position="736"/>
    </location>
</feature>
<dbReference type="InterPro" id="IPR039688">
    <property type="entry name" value="STAC1/2/3"/>
</dbReference>
<keyword evidence="5" id="KW-0963">Cytoplasm</keyword>
<dbReference type="PROSITE" id="PS00479">
    <property type="entry name" value="ZF_DAG_PE_1"/>
    <property type="match status" value="1"/>
</dbReference>
<dbReference type="InterPro" id="IPR036028">
    <property type="entry name" value="SH3-like_dom_sf"/>
</dbReference>
<dbReference type="SUPFAM" id="SSF57889">
    <property type="entry name" value="Cysteine-rich domain"/>
    <property type="match status" value="1"/>
</dbReference>
<name>A0A8R2FA74_ACYPI</name>
<evidence type="ECO:0000256" key="3">
    <source>
        <dbReference type="ARBA" id="ARBA00022443"/>
    </source>
</evidence>
<dbReference type="InterPro" id="IPR027267">
    <property type="entry name" value="AH/BAR_dom_sf"/>
</dbReference>
<dbReference type="PROSITE" id="PS50081">
    <property type="entry name" value="ZF_DAG_PE_2"/>
    <property type="match status" value="1"/>
</dbReference>
<dbReference type="OrthoDB" id="6250593at2759"/>
<dbReference type="FunFam" id="1.20.1270.60:FF:000071">
    <property type="entry name" value="Uncharacterized protein, isoform U"/>
    <property type="match status" value="1"/>
</dbReference>
<dbReference type="FunFam" id="3.30.60.20:FF:000056">
    <property type="entry name" value="Uncharacterized protein, isoform C"/>
    <property type="match status" value="1"/>
</dbReference>
<dbReference type="FunFam" id="2.30.30.40:FF:000221">
    <property type="entry name" value="SH3 and cysteine-rich domain-containing protein 2"/>
    <property type="match status" value="1"/>
</dbReference>
<evidence type="ECO:0000259" key="14">
    <source>
        <dbReference type="PROSITE" id="PS50002"/>
    </source>
</evidence>
<accession>A0A8R2FA74</accession>
<dbReference type="Pfam" id="PF00018">
    <property type="entry name" value="SH3_1"/>
    <property type="match status" value="1"/>
</dbReference>
<dbReference type="PRINTS" id="PR00452">
    <property type="entry name" value="SH3DOMAIN"/>
</dbReference>
<feature type="compositionally biased region" description="Low complexity" evidence="13">
    <location>
        <begin position="746"/>
        <end position="762"/>
    </location>
</feature>
<feature type="region of interest" description="Disordered" evidence="13">
    <location>
        <begin position="613"/>
        <end position="634"/>
    </location>
</feature>
<reference evidence="16" key="2">
    <citation type="submission" date="2022-06" db="UniProtKB">
        <authorList>
            <consortium name="EnsemblMetazoa"/>
        </authorList>
    </citation>
    <scope>IDENTIFICATION</scope>
</reference>
<dbReference type="KEGG" id="api:100163038"/>
<keyword evidence="7" id="KW-0677">Repeat</keyword>
<dbReference type="SMART" id="SM00326">
    <property type="entry name" value="SH3"/>
    <property type="match status" value="1"/>
</dbReference>
<evidence type="ECO:0000256" key="10">
    <source>
        <dbReference type="ARBA" id="ARBA00023136"/>
    </source>
</evidence>
<dbReference type="Pfam" id="PF26085">
    <property type="entry name" value="SH3_20"/>
    <property type="match status" value="1"/>
</dbReference>
<dbReference type="CTD" id="5740318"/>
<evidence type="ECO:0000313" key="17">
    <source>
        <dbReference type="Proteomes" id="UP000007819"/>
    </source>
</evidence>
<dbReference type="PANTHER" id="PTHR15135:SF7">
    <property type="entry name" value="STAC-LIKE, ISOFORM J"/>
    <property type="match status" value="1"/>
</dbReference>
<dbReference type="Pfam" id="PF00130">
    <property type="entry name" value="C1_1"/>
    <property type="match status" value="1"/>
</dbReference>
<keyword evidence="9" id="KW-0862">Zinc</keyword>
<dbReference type="Proteomes" id="UP000007819">
    <property type="component" value="Chromosome A2"/>
</dbReference>
<evidence type="ECO:0000256" key="8">
    <source>
        <dbReference type="ARBA" id="ARBA00022771"/>
    </source>
</evidence>
<feature type="domain" description="SH3" evidence="14">
    <location>
        <begin position="811"/>
        <end position="870"/>
    </location>
</feature>
<evidence type="ECO:0000259" key="15">
    <source>
        <dbReference type="PROSITE" id="PS50081"/>
    </source>
</evidence>
<evidence type="ECO:0000256" key="7">
    <source>
        <dbReference type="ARBA" id="ARBA00022737"/>
    </source>
</evidence>
<dbReference type="Gene3D" id="1.20.1270.60">
    <property type="entry name" value="Arfaptin homology (AH) domain/BAR domain"/>
    <property type="match status" value="1"/>
</dbReference>
<dbReference type="Gene3D" id="2.30.30.40">
    <property type="entry name" value="SH3 Domains"/>
    <property type="match status" value="1"/>
</dbReference>
<feature type="domain" description="Phorbol-ester/DAG-type" evidence="15">
    <location>
        <begin position="535"/>
        <end position="585"/>
    </location>
</feature>
<dbReference type="AlphaFoldDB" id="A0A8R2FA74"/>
<dbReference type="PROSITE" id="PS50002">
    <property type="entry name" value="SH3"/>
    <property type="match status" value="1"/>
</dbReference>
<evidence type="ECO:0000256" key="12">
    <source>
        <dbReference type="SAM" id="Coils"/>
    </source>
</evidence>
<dbReference type="GO" id="GO:0008270">
    <property type="term" value="F:zinc ion binding"/>
    <property type="evidence" value="ECO:0007669"/>
    <property type="project" value="UniProtKB-KW"/>
</dbReference>
<dbReference type="GO" id="GO:0005737">
    <property type="term" value="C:cytoplasm"/>
    <property type="evidence" value="ECO:0007669"/>
    <property type="project" value="UniProtKB-SubCell"/>
</dbReference>
<evidence type="ECO:0000313" key="16">
    <source>
        <dbReference type="EnsemblMetazoa" id="XP_008183421.1"/>
    </source>
</evidence>
<dbReference type="InterPro" id="IPR002219">
    <property type="entry name" value="PKC_DAG/PE"/>
</dbReference>
<dbReference type="SUPFAM" id="SSF103657">
    <property type="entry name" value="BAR/IMD domain-like"/>
    <property type="match status" value="1"/>
</dbReference>
<evidence type="ECO:0000256" key="4">
    <source>
        <dbReference type="ARBA" id="ARBA00022475"/>
    </source>
</evidence>
<evidence type="ECO:0000256" key="5">
    <source>
        <dbReference type="ARBA" id="ARBA00022490"/>
    </source>
</evidence>
<evidence type="ECO:0000256" key="9">
    <source>
        <dbReference type="ARBA" id="ARBA00022833"/>
    </source>
</evidence>
<dbReference type="GO" id="GO:0003009">
    <property type="term" value="P:skeletal muscle contraction"/>
    <property type="evidence" value="ECO:0007669"/>
    <property type="project" value="TreeGrafter"/>
</dbReference>
<organism evidence="16 17">
    <name type="scientific">Acyrthosiphon pisum</name>
    <name type="common">Pea aphid</name>
    <dbReference type="NCBI Taxonomy" id="7029"/>
    <lineage>
        <taxon>Eukaryota</taxon>
        <taxon>Metazoa</taxon>
        <taxon>Ecdysozoa</taxon>
        <taxon>Arthropoda</taxon>
        <taxon>Hexapoda</taxon>
        <taxon>Insecta</taxon>
        <taxon>Pterygota</taxon>
        <taxon>Neoptera</taxon>
        <taxon>Paraneoptera</taxon>
        <taxon>Hemiptera</taxon>
        <taxon>Sternorrhyncha</taxon>
        <taxon>Aphidomorpha</taxon>
        <taxon>Aphidoidea</taxon>
        <taxon>Aphididae</taxon>
        <taxon>Macrosiphini</taxon>
        <taxon>Acyrthosiphon</taxon>
    </lineage>
</organism>
<dbReference type="RefSeq" id="XP_008183421.1">
    <property type="nucleotide sequence ID" value="XM_008185199.3"/>
</dbReference>
<dbReference type="InterPro" id="IPR059031">
    <property type="entry name" value="SH3_20"/>
</dbReference>
<dbReference type="InterPro" id="IPR001452">
    <property type="entry name" value="SH3_domain"/>
</dbReference>
<dbReference type="SMART" id="SM00109">
    <property type="entry name" value="C1"/>
    <property type="match status" value="1"/>
</dbReference>
<sequence>MYVIFPADEVVQLSFGRPATRQRQQQRSGQRCYCDQHRTVPVVDGGNKLLREDQQMNQMASAMGDDLSLRDLTHPALNDSLKTHNAATFKLVKTVSDFTQELSQMYEQHAAELQLLVTNFRKKNTDLRKDRPSFPSQLFYTWETFLQEVETDSKSISDVASVLGRQISRPLLDRSFYRKVQSRKVFSQRDSLELILQKSEDKLSKCREDYKRSFLAQLSSPNSSASLSSYLDAHNAYVTQLHATNGMVDQYNQYVLPQLLQELEDVYSDLCMSLSDAVLQGSDVIYNKSSDQSKRYNALGSQCRQLTPGSDLVAFARSLTPLPTTPHPSQRTRSYCPPQAPADTEGMILEPGVTEAIAQLALKNELIVDRLASLDVRAGYDTIRAELMDLESQMKQIQDSVETFKRLQQRSLEQSMFSKANELQEDISIKRFEFRTAQMHLAAVKSQKDLFASKLEATESNARDRKLSSSSSGSMKSKWLKAIKSLKTTSGPTNNNTTQKDEKKHQMYHAVSTIIAMRKTGRDGNPQFSANTETAHQFQEYTYKKITPCDFCSQVLRGHTRQGLKCRVCKMNVHLDCQEKVTTRCQVKSRLLRRQKSTSEIETKMAAMNVAGRDDDEAESHVVGTSSASCRLPESAAPRRRRLFGGVKSFTMFGGRSQTQGRSISLPESQTTCYTQGQDKHFWTRSVPTAPHSPRRPKLNSRMKSFSLDSSDTAEQAQRRRMGGSGNGSGGGGSGSSTGLQQQMESYSNPSSSSRLQSPSSPVHNRRLLSTRTIRMSSVELPDDNDKSLSSASTSPCPSPVRYSQKPHRLLPNNLYVVLYNFKARREDELDLKAGYKVTVIDTSDPAWWKGKCFGRVGYFPYNYVTKVQPGERPWQVTINLQVLDVDNNPLTLLRDQIVIQIGEGPDGSVMIRNAENKQGMCPVKFLQEV</sequence>
<protein>
    <submittedName>
        <fullName evidence="16">Uncharacterized protein</fullName>
    </submittedName>
</protein>
<evidence type="ECO:0000256" key="1">
    <source>
        <dbReference type="ARBA" id="ARBA00004278"/>
    </source>
</evidence>
<feature type="region of interest" description="Disordered" evidence="13">
    <location>
        <begin position="684"/>
        <end position="806"/>
    </location>
</feature>
<proteinExistence type="predicted"/>
<dbReference type="EnsemblMetazoa" id="XM_008185199.3">
    <property type="protein sequence ID" value="XP_008183421.1"/>
    <property type="gene ID" value="LOC100163038"/>
</dbReference>
<evidence type="ECO:0000256" key="13">
    <source>
        <dbReference type="SAM" id="MobiDB-lite"/>
    </source>
</evidence>
<feature type="coiled-coil region" evidence="12">
    <location>
        <begin position="380"/>
        <end position="410"/>
    </location>
</feature>
<dbReference type="Gene3D" id="3.30.60.20">
    <property type="match status" value="1"/>
</dbReference>
<dbReference type="InterPro" id="IPR046349">
    <property type="entry name" value="C1-like_sf"/>
</dbReference>
<keyword evidence="12" id="KW-0175">Coiled coil</keyword>
<feature type="region of interest" description="Disordered" evidence="13">
    <location>
        <begin position="484"/>
        <end position="506"/>
    </location>
</feature>
<comment type="subcellular location">
    <subcellularLocation>
        <location evidence="1">Cell membrane</location>
        <location evidence="1">Sarcolemma</location>
        <topology evidence="1">Peripheral membrane protein</topology>
        <orientation evidence="1">Cytoplasmic side</orientation>
    </subcellularLocation>
    <subcellularLocation>
        <location evidence="2">Cytoplasm</location>
    </subcellularLocation>
</comment>